<dbReference type="Proteomes" id="UP001162483">
    <property type="component" value="Unassembled WGS sequence"/>
</dbReference>
<keyword evidence="2" id="KW-1185">Reference proteome</keyword>
<organism evidence="1 2">
    <name type="scientific">Staurois parvus</name>
    <dbReference type="NCBI Taxonomy" id="386267"/>
    <lineage>
        <taxon>Eukaryota</taxon>
        <taxon>Metazoa</taxon>
        <taxon>Chordata</taxon>
        <taxon>Craniata</taxon>
        <taxon>Vertebrata</taxon>
        <taxon>Euteleostomi</taxon>
        <taxon>Amphibia</taxon>
        <taxon>Batrachia</taxon>
        <taxon>Anura</taxon>
        <taxon>Neobatrachia</taxon>
        <taxon>Ranoidea</taxon>
        <taxon>Ranidae</taxon>
        <taxon>Staurois</taxon>
    </lineage>
</organism>
<accession>A0ABN9GR07</accession>
<evidence type="ECO:0000313" key="1">
    <source>
        <dbReference type="EMBL" id="CAI9610747.1"/>
    </source>
</evidence>
<comment type="caution">
    <text evidence="1">The sequence shown here is derived from an EMBL/GenBank/DDBJ whole genome shotgun (WGS) entry which is preliminary data.</text>
</comment>
<dbReference type="EMBL" id="CATNWA010019013">
    <property type="protein sequence ID" value="CAI9610747.1"/>
    <property type="molecule type" value="Genomic_DNA"/>
</dbReference>
<reference evidence="1" key="1">
    <citation type="submission" date="2023-05" db="EMBL/GenBank/DDBJ databases">
        <authorList>
            <person name="Stuckert A."/>
        </authorList>
    </citation>
    <scope>NUCLEOTIDE SEQUENCE</scope>
</reference>
<protein>
    <recommendedName>
        <fullName evidence="3">Beta-fibrinogen</fullName>
    </recommendedName>
</protein>
<gene>
    <name evidence="1" type="ORF">SPARVUS_LOCUS14452628</name>
</gene>
<proteinExistence type="predicted"/>
<evidence type="ECO:0000313" key="2">
    <source>
        <dbReference type="Proteomes" id="UP001162483"/>
    </source>
</evidence>
<sequence length="35" mass="4187">MEYPPSGWYTAQRIPFKDGWLFAAWDGNSLLRILW</sequence>
<name>A0ABN9GR07_9NEOB</name>
<evidence type="ECO:0008006" key="3">
    <source>
        <dbReference type="Google" id="ProtNLM"/>
    </source>
</evidence>